<dbReference type="PANTHER" id="PTHR12847">
    <property type="entry name" value="ATP-BINDING CASSETTE ABC TRANSPORTER-RELATED"/>
    <property type="match status" value="1"/>
</dbReference>
<evidence type="ECO:0000259" key="2">
    <source>
        <dbReference type="Pfam" id="PF07933"/>
    </source>
</evidence>
<dbReference type="InterPro" id="IPR012466">
    <property type="entry name" value="NECAP_PHear"/>
</dbReference>
<proteinExistence type="inferred from homology"/>
<reference evidence="4" key="1">
    <citation type="submission" date="2022-11" db="UniProtKB">
        <authorList>
            <consortium name="WormBaseParasite"/>
        </authorList>
    </citation>
    <scope>IDENTIFICATION</scope>
</reference>
<evidence type="ECO:0000313" key="3">
    <source>
        <dbReference type="Proteomes" id="UP000887564"/>
    </source>
</evidence>
<protein>
    <submittedName>
        <fullName evidence="4">NECAP PHear domain-containing protein</fullName>
    </submittedName>
</protein>
<comment type="similarity">
    <text evidence="1">Belongs to the NECAP family.</text>
</comment>
<evidence type="ECO:0000313" key="4">
    <source>
        <dbReference type="WBParaSite" id="PEQ_0000786801-mRNA-1"/>
    </source>
</evidence>
<name>A0A914RSQ6_PAREQ</name>
<dbReference type="AlphaFoldDB" id="A0A914RSQ6"/>
<keyword evidence="3" id="KW-1185">Reference proteome</keyword>
<dbReference type="Proteomes" id="UP000887564">
    <property type="component" value="Unplaced"/>
</dbReference>
<dbReference type="Gene3D" id="2.30.29.30">
    <property type="entry name" value="Pleckstrin-homology domain (PH domain)/Phosphotyrosine-binding domain (PTB)"/>
    <property type="match status" value="1"/>
</dbReference>
<dbReference type="Pfam" id="PF07933">
    <property type="entry name" value="DUF1681"/>
    <property type="match status" value="1"/>
</dbReference>
<organism evidence="3 4">
    <name type="scientific">Parascaris equorum</name>
    <name type="common">Equine roundworm</name>
    <dbReference type="NCBI Taxonomy" id="6256"/>
    <lineage>
        <taxon>Eukaryota</taxon>
        <taxon>Metazoa</taxon>
        <taxon>Ecdysozoa</taxon>
        <taxon>Nematoda</taxon>
        <taxon>Chromadorea</taxon>
        <taxon>Rhabditida</taxon>
        <taxon>Spirurina</taxon>
        <taxon>Ascaridomorpha</taxon>
        <taxon>Ascaridoidea</taxon>
        <taxon>Ascarididae</taxon>
        <taxon>Parascaris</taxon>
    </lineage>
</organism>
<dbReference type="PANTHER" id="PTHR12847:SF9">
    <property type="entry name" value="NECAP-LIKE PROTEIN CG9132"/>
    <property type="match status" value="1"/>
</dbReference>
<dbReference type="GO" id="GO:0006897">
    <property type="term" value="P:endocytosis"/>
    <property type="evidence" value="ECO:0007669"/>
    <property type="project" value="InterPro"/>
</dbReference>
<dbReference type="InterPro" id="IPR011993">
    <property type="entry name" value="PH-like_dom_sf"/>
</dbReference>
<accession>A0A914RSQ6</accession>
<dbReference type="SUPFAM" id="SSF50729">
    <property type="entry name" value="PH domain-like"/>
    <property type="match status" value="1"/>
</dbReference>
<dbReference type="WBParaSite" id="PEQ_0000786801-mRNA-1">
    <property type="protein sequence ID" value="PEQ_0000786801-mRNA-1"/>
    <property type="gene ID" value="PEQ_0000786801"/>
</dbReference>
<evidence type="ECO:0000256" key="1">
    <source>
        <dbReference type="ARBA" id="ARBA00007736"/>
    </source>
</evidence>
<dbReference type="GO" id="GO:0030125">
    <property type="term" value="C:clathrin vesicle coat"/>
    <property type="evidence" value="ECO:0007669"/>
    <property type="project" value="TreeGrafter"/>
</dbReference>
<feature type="domain" description="NECAP PHear" evidence="2">
    <location>
        <begin position="42"/>
        <end position="71"/>
    </location>
</feature>
<sequence>MIAFLFAPAGTVPHERGCAIFFCRAADWNLDEPNWAPIDEYPGICIESVIDSSRYFVVRLKNDSGQTAFIGEWLNSKRLR</sequence>